<evidence type="ECO:0000256" key="9">
    <source>
        <dbReference type="ARBA" id="ARBA00022777"/>
    </source>
</evidence>
<dbReference type="SMART" id="SM00387">
    <property type="entry name" value="HATPase_c"/>
    <property type="match status" value="1"/>
</dbReference>
<keyword evidence="8" id="KW-0547">Nucleotide-binding</keyword>
<dbReference type="EMBL" id="AP027925">
    <property type="protein sequence ID" value="BED92571.1"/>
    <property type="molecule type" value="Genomic_DNA"/>
</dbReference>
<dbReference type="Pfam" id="PF02518">
    <property type="entry name" value="HATPase_c"/>
    <property type="match status" value="1"/>
</dbReference>
<name>A0AA48HZF4_9FIRM</name>
<evidence type="ECO:0000256" key="14">
    <source>
        <dbReference type="SAM" id="Phobius"/>
    </source>
</evidence>
<evidence type="ECO:0000259" key="15">
    <source>
        <dbReference type="PROSITE" id="PS50109"/>
    </source>
</evidence>
<feature type="transmembrane region" description="Helical" evidence="14">
    <location>
        <begin position="20"/>
        <end position="39"/>
    </location>
</feature>
<dbReference type="SUPFAM" id="SSF158472">
    <property type="entry name" value="HAMP domain-like"/>
    <property type="match status" value="1"/>
</dbReference>
<evidence type="ECO:0000256" key="6">
    <source>
        <dbReference type="ARBA" id="ARBA00022679"/>
    </source>
</evidence>
<reference evidence="17" key="1">
    <citation type="journal article" date="2023" name="ISME J.">
        <title>Emergence of putative energy parasites within Clostridia revealed by genome analysis of a novel endosymbiotic clade.</title>
        <authorList>
            <person name="Takahashi K."/>
            <person name="Kuwahara H."/>
            <person name="Horikawa Y."/>
            <person name="Izawa K."/>
            <person name="Kato D."/>
            <person name="Inagaki T."/>
            <person name="Yuki M."/>
            <person name="Ohkuma M."/>
            <person name="Hongoh Y."/>
        </authorList>
    </citation>
    <scope>NUCLEOTIDE SEQUENCE</scope>
    <source>
        <strain evidence="17">RsTa-C01</strain>
    </source>
</reference>
<keyword evidence="12" id="KW-0902">Two-component regulatory system</keyword>
<dbReference type="PANTHER" id="PTHR45528:SF1">
    <property type="entry name" value="SENSOR HISTIDINE KINASE CPXA"/>
    <property type="match status" value="1"/>
</dbReference>
<evidence type="ECO:0000256" key="13">
    <source>
        <dbReference type="ARBA" id="ARBA00023136"/>
    </source>
</evidence>
<dbReference type="FunFam" id="1.10.287.130:FF:000001">
    <property type="entry name" value="Two-component sensor histidine kinase"/>
    <property type="match status" value="1"/>
</dbReference>
<dbReference type="InterPro" id="IPR036890">
    <property type="entry name" value="HATPase_C_sf"/>
</dbReference>
<dbReference type="InterPro" id="IPR050398">
    <property type="entry name" value="HssS/ArlS-like"/>
</dbReference>
<dbReference type="Pfam" id="PF00672">
    <property type="entry name" value="HAMP"/>
    <property type="match status" value="1"/>
</dbReference>
<comment type="subcellular location">
    <subcellularLocation>
        <location evidence="2">Cell membrane</location>
        <topology evidence="2">Multi-pass membrane protein</topology>
    </subcellularLocation>
</comment>
<keyword evidence="5" id="KW-0597">Phosphoprotein</keyword>
<evidence type="ECO:0000256" key="8">
    <source>
        <dbReference type="ARBA" id="ARBA00022741"/>
    </source>
</evidence>
<evidence type="ECO:0000256" key="11">
    <source>
        <dbReference type="ARBA" id="ARBA00022989"/>
    </source>
</evidence>
<evidence type="ECO:0000256" key="7">
    <source>
        <dbReference type="ARBA" id="ARBA00022692"/>
    </source>
</evidence>
<dbReference type="InterPro" id="IPR036097">
    <property type="entry name" value="HisK_dim/P_sf"/>
</dbReference>
<dbReference type="Pfam" id="PF00512">
    <property type="entry name" value="HisKA"/>
    <property type="match status" value="1"/>
</dbReference>
<evidence type="ECO:0000256" key="2">
    <source>
        <dbReference type="ARBA" id="ARBA00004651"/>
    </source>
</evidence>
<dbReference type="Proteomes" id="UP001335720">
    <property type="component" value="Chromosome"/>
</dbReference>
<keyword evidence="4" id="KW-1003">Cell membrane</keyword>
<evidence type="ECO:0000256" key="10">
    <source>
        <dbReference type="ARBA" id="ARBA00022840"/>
    </source>
</evidence>
<evidence type="ECO:0000256" key="5">
    <source>
        <dbReference type="ARBA" id="ARBA00022553"/>
    </source>
</evidence>
<feature type="domain" description="HAMP" evidence="16">
    <location>
        <begin position="71"/>
        <end position="123"/>
    </location>
</feature>
<evidence type="ECO:0000256" key="4">
    <source>
        <dbReference type="ARBA" id="ARBA00022475"/>
    </source>
</evidence>
<dbReference type="PANTHER" id="PTHR45528">
    <property type="entry name" value="SENSOR HISTIDINE KINASE CPXA"/>
    <property type="match status" value="1"/>
</dbReference>
<sequence length="346" mass="39262">MKKLKFKNYVNISVVLKKWIVNSLVFSTCFIFLFSVLFYFLGKKYIKIENFIMLSIILTILIVTIGLYYLKSIIETVKEINNSAKAIATGNFSTKINKNHNDEIGELCDTINFMAKELNDAEKIKNDFISSISHELKTPLTAIKGWAETIQMDGSNDTKTINKGLKIIVRESERLSEMVEELLIFSRLKKGKTSSNLDKIDILAELGEAVYIFKEKARIENKTLSYNEPKMLSPILGDKNKIKQVFINVLDNSLKYTKQNNSINVSVKEEDFKIIINITDNGCGISKEHINKVKEKFYKADSQQRGSGIGLSIVDEIVKLHKGNFEIISEENFGTSAIISFPVLTN</sequence>
<dbReference type="Gene3D" id="6.10.340.10">
    <property type="match status" value="1"/>
</dbReference>
<accession>A0AA48HZF4</accession>
<dbReference type="GO" id="GO:0000155">
    <property type="term" value="F:phosphorelay sensor kinase activity"/>
    <property type="evidence" value="ECO:0007669"/>
    <property type="project" value="InterPro"/>
</dbReference>
<organism evidence="17">
    <name type="scientific">Candidatus Paraimprobicoccus trichonymphae</name>
    <dbReference type="NCBI Taxonomy" id="3033793"/>
    <lineage>
        <taxon>Bacteria</taxon>
        <taxon>Bacillati</taxon>
        <taxon>Bacillota</taxon>
        <taxon>Clostridia</taxon>
        <taxon>Candidatus Paraimprobicoccus</taxon>
    </lineage>
</organism>
<evidence type="ECO:0000256" key="3">
    <source>
        <dbReference type="ARBA" id="ARBA00012438"/>
    </source>
</evidence>
<keyword evidence="9 17" id="KW-0418">Kinase</keyword>
<dbReference type="PROSITE" id="PS50109">
    <property type="entry name" value="HIS_KIN"/>
    <property type="match status" value="1"/>
</dbReference>
<dbReference type="SMART" id="SM00304">
    <property type="entry name" value="HAMP"/>
    <property type="match status" value="1"/>
</dbReference>
<keyword evidence="7 14" id="KW-0812">Transmembrane</keyword>
<proteinExistence type="predicted"/>
<dbReference type="InterPro" id="IPR003660">
    <property type="entry name" value="HAMP_dom"/>
</dbReference>
<comment type="catalytic activity">
    <reaction evidence="1">
        <text>ATP + protein L-histidine = ADP + protein N-phospho-L-histidine.</text>
        <dbReference type="EC" id="2.7.13.3"/>
    </reaction>
</comment>
<dbReference type="AlphaFoldDB" id="A0AA48HZF4"/>
<dbReference type="SUPFAM" id="SSF47384">
    <property type="entry name" value="Homodimeric domain of signal transducing histidine kinase"/>
    <property type="match status" value="1"/>
</dbReference>
<evidence type="ECO:0000256" key="12">
    <source>
        <dbReference type="ARBA" id="ARBA00023012"/>
    </source>
</evidence>
<dbReference type="GO" id="GO:0005524">
    <property type="term" value="F:ATP binding"/>
    <property type="evidence" value="ECO:0007669"/>
    <property type="project" value="UniProtKB-KW"/>
</dbReference>
<dbReference type="PRINTS" id="PR00344">
    <property type="entry name" value="BCTRLSENSOR"/>
</dbReference>
<dbReference type="InterPro" id="IPR003594">
    <property type="entry name" value="HATPase_dom"/>
</dbReference>
<dbReference type="InterPro" id="IPR005467">
    <property type="entry name" value="His_kinase_dom"/>
</dbReference>
<dbReference type="PROSITE" id="PS50885">
    <property type="entry name" value="HAMP"/>
    <property type="match status" value="1"/>
</dbReference>
<dbReference type="InterPro" id="IPR003661">
    <property type="entry name" value="HisK_dim/P_dom"/>
</dbReference>
<keyword evidence="11 14" id="KW-1133">Transmembrane helix</keyword>
<gene>
    <name evidence="17" type="ORF">RsTaC01_0346</name>
</gene>
<evidence type="ECO:0000256" key="1">
    <source>
        <dbReference type="ARBA" id="ARBA00000085"/>
    </source>
</evidence>
<dbReference type="InterPro" id="IPR004358">
    <property type="entry name" value="Sig_transdc_His_kin-like_C"/>
</dbReference>
<feature type="domain" description="Histidine kinase" evidence="15">
    <location>
        <begin position="131"/>
        <end position="345"/>
    </location>
</feature>
<feature type="transmembrane region" description="Helical" evidence="14">
    <location>
        <begin position="51"/>
        <end position="70"/>
    </location>
</feature>
<dbReference type="Gene3D" id="1.10.287.130">
    <property type="match status" value="1"/>
</dbReference>
<dbReference type="Gene3D" id="3.30.565.10">
    <property type="entry name" value="Histidine kinase-like ATPase, C-terminal domain"/>
    <property type="match status" value="1"/>
</dbReference>
<keyword evidence="10" id="KW-0067">ATP-binding</keyword>
<dbReference type="CDD" id="cd06225">
    <property type="entry name" value="HAMP"/>
    <property type="match status" value="1"/>
</dbReference>
<dbReference type="GO" id="GO:0005886">
    <property type="term" value="C:plasma membrane"/>
    <property type="evidence" value="ECO:0007669"/>
    <property type="project" value="UniProtKB-SubCell"/>
</dbReference>
<protein>
    <recommendedName>
        <fullName evidence="3">histidine kinase</fullName>
        <ecNumber evidence="3">2.7.13.3</ecNumber>
    </recommendedName>
</protein>
<dbReference type="SUPFAM" id="SSF55874">
    <property type="entry name" value="ATPase domain of HSP90 chaperone/DNA topoisomerase II/histidine kinase"/>
    <property type="match status" value="1"/>
</dbReference>
<dbReference type="SMART" id="SM00388">
    <property type="entry name" value="HisKA"/>
    <property type="match status" value="1"/>
</dbReference>
<keyword evidence="13 14" id="KW-0472">Membrane</keyword>
<dbReference type="EC" id="2.7.13.3" evidence="3"/>
<keyword evidence="6" id="KW-0808">Transferase</keyword>
<dbReference type="KEGG" id="ptrh:RsTaC01_0346"/>
<evidence type="ECO:0000259" key="16">
    <source>
        <dbReference type="PROSITE" id="PS50885"/>
    </source>
</evidence>
<evidence type="ECO:0000313" key="17">
    <source>
        <dbReference type="EMBL" id="BED92571.1"/>
    </source>
</evidence>
<dbReference type="CDD" id="cd00082">
    <property type="entry name" value="HisKA"/>
    <property type="match status" value="1"/>
</dbReference>